<dbReference type="STRING" id="660518.SAMN05216218_11917"/>
<dbReference type="Proteomes" id="UP000199076">
    <property type="component" value="Unassembled WGS sequence"/>
</dbReference>
<evidence type="ECO:0000313" key="2">
    <source>
        <dbReference type="Proteomes" id="UP000199076"/>
    </source>
</evidence>
<sequence>MAVKSPMAIPTAEFDTVVREVVFVGVNADSELASNGLAVDWVEQRVQFIGGDFVSIDIAGVRYIL</sequence>
<protein>
    <submittedName>
        <fullName evidence="1">Uncharacterized protein</fullName>
    </submittedName>
</protein>
<gene>
    <name evidence="1" type="ORF">SAMN05216218_11917</name>
</gene>
<dbReference type="EMBL" id="FNBK01000019">
    <property type="protein sequence ID" value="SDG23717.1"/>
    <property type="molecule type" value="Genomic_DNA"/>
</dbReference>
<evidence type="ECO:0000313" key="1">
    <source>
        <dbReference type="EMBL" id="SDG23717.1"/>
    </source>
</evidence>
<reference evidence="2" key="1">
    <citation type="submission" date="2016-10" db="EMBL/GenBank/DDBJ databases">
        <authorList>
            <person name="Varghese N."/>
            <person name="Submissions S."/>
        </authorList>
    </citation>
    <scope>NUCLEOTIDE SEQUENCE [LARGE SCALE GENOMIC DNA]</scope>
    <source>
        <strain evidence="2">IBRC-M 10760</strain>
    </source>
</reference>
<keyword evidence="2" id="KW-1185">Reference proteome</keyword>
<dbReference type="AlphaFoldDB" id="A0A1G7SKW0"/>
<accession>A0A1G7SKW0</accession>
<name>A0A1G7SKW0_9EURY</name>
<proteinExistence type="predicted"/>
<organism evidence="1 2">
    <name type="scientific">Halorientalis regularis</name>
    <dbReference type="NCBI Taxonomy" id="660518"/>
    <lineage>
        <taxon>Archaea</taxon>
        <taxon>Methanobacteriati</taxon>
        <taxon>Methanobacteriota</taxon>
        <taxon>Stenosarchaea group</taxon>
        <taxon>Halobacteria</taxon>
        <taxon>Halobacteriales</taxon>
        <taxon>Haloarculaceae</taxon>
        <taxon>Halorientalis</taxon>
    </lineage>
</organism>